<keyword evidence="2" id="KW-1185">Reference proteome</keyword>
<evidence type="ECO:0000313" key="1">
    <source>
        <dbReference type="EMBL" id="CAI0484159.1"/>
    </source>
</evidence>
<dbReference type="AlphaFoldDB" id="A0AAV0Q1H7"/>
<protein>
    <submittedName>
        <fullName evidence="1">Uncharacterized protein</fullName>
    </submittedName>
</protein>
<reference evidence="1" key="1">
    <citation type="submission" date="2022-08" db="EMBL/GenBank/DDBJ databases">
        <authorList>
            <person name="Gutierrez-Valencia J."/>
        </authorList>
    </citation>
    <scope>NUCLEOTIDE SEQUENCE</scope>
</reference>
<comment type="caution">
    <text evidence="1">The sequence shown here is derived from an EMBL/GenBank/DDBJ whole genome shotgun (WGS) entry which is preliminary data.</text>
</comment>
<feature type="non-terminal residue" evidence="1">
    <location>
        <position position="1"/>
    </location>
</feature>
<organism evidence="1 2">
    <name type="scientific">Linum tenue</name>
    <dbReference type="NCBI Taxonomy" id="586396"/>
    <lineage>
        <taxon>Eukaryota</taxon>
        <taxon>Viridiplantae</taxon>
        <taxon>Streptophyta</taxon>
        <taxon>Embryophyta</taxon>
        <taxon>Tracheophyta</taxon>
        <taxon>Spermatophyta</taxon>
        <taxon>Magnoliopsida</taxon>
        <taxon>eudicotyledons</taxon>
        <taxon>Gunneridae</taxon>
        <taxon>Pentapetalae</taxon>
        <taxon>rosids</taxon>
        <taxon>fabids</taxon>
        <taxon>Malpighiales</taxon>
        <taxon>Linaceae</taxon>
        <taxon>Linum</taxon>
    </lineage>
</organism>
<gene>
    <name evidence="1" type="ORF">LITE_LOCUS41024</name>
</gene>
<sequence length="46" mass="5029">RGGCGRGWLHRGGSFCCSSHSISPEDEGFKILHSLNLLGTFNFMCL</sequence>
<proteinExistence type="predicted"/>
<dbReference type="Proteomes" id="UP001154282">
    <property type="component" value="Unassembled WGS sequence"/>
</dbReference>
<evidence type="ECO:0000313" key="2">
    <source>
        <dbReference type="Proteomes" id="UP001154282"/>
    </source>
</evidence>
<accession>A0AAV0Q1H7</accession>
<dbReference type="EMBL" id="CAMGYJ010000009">
    <property type="protein sequence ID" value="CAI0484159.1"/>
    <property type="molecule type" value="Genomic_DNA"/>
</dbReference>
<name>A0AAV0Q1H7_9ROSI</name>